<keyword evidence="1" id="KW-0472">Membrane</keyword>
<protein>
    <submittedName>
        <fullName evidence="2">Uncharacterized protein</fullName>
    </submittedName>
</protein>
<evidence type="ECO:0000256" key="1">
    <source>
        <dbReference type="SAM" id="Phobius"/>
    </source>
</evidence>
<feature type="transmembrane region" description="Helical" evidence="1">
    <location>
        <begin position="37"/>
        <end position="59"/>
    </location>
</feature>
<keyword evidence="1" id="KW-1133">Transmembrane helix</keyword>
<sequence>MRNRKLPFEVSNWRPEAAIRGLKLAAGSCHSRSQTDILLHLWMLWSGVGSLVVLIELLMQQRGLVPEQWRNVAGQIGHHRL</sequence>
<gene>
    <name evidence="2" type="ORF">L3X38_003640</name>
</gene>
<evidence type="ECO:0000313" key="2">
    <source>
        <dbReference type="EMBL" id="KAI5350749.1"/>
    </source>
</evidence>
<dbReference type="EMBL" id="JAJFAZ020000001">
    <property type="protein sequence ID" value="KAI5350749.1"/>
    <property type="molecule type" value="Genomic_DNA"/>
</dbReference>
<comment type="caution">
    <text evidence="2">The sequence shown here is derived from an EMBL/GenBank/DDBJ whole genome shotgun (WGS) entry which is preliminary data.</text>
</comment>
<proteinExistence type="predicted"/>
<dbReference type="Proteomes" id="UP001054821">
    <property type="component" value="Chromosome 1"/>
</dbReference>
<evidence type="ECO:0000313" key="3">
    <source>
        <dbReference type="Proteomes" id="UP001054821"/>
    </source>
</evidence>
<name>A0AAD5F2C8_PRUDU</name>
<keyword evidence="1" id="KW-0812">Transmembrane</keyword>
<accession>A0AAD5F2C8</accession>
<organism evidence="2 3">
    <name type="scientific">Prunus dulcis</name>
    <name type="common">Almond</name>
    <name type="synonym">Amygdalus dulcis</name>
    <dbReference type="NCBI Taxonomy" id="3755"/>
    <lineage>
        <taxon>Eukaryota</taxon>
        <taxon>Viridiplantae</taxon>
        <taxon>Streptophyta</taxon>
        <taxon>Embryophyta</taxon>
        <taxon>Tracheophyta</taxon>
        <taxon>Spermatophyta</taxon>
        <taxon>Magnoliopsida</taxon>
        <taxon>eudicotyledons</taxon>
        <taxon>Gunneridae</taxon>
        <taxon>Pentapetalae</taxon>
        <taxon>rosids</taxon>
        <taxon>fabids</taxon>
        <taxon>Rosales</taxon>
        <taxon>Rosaceae</taxon>
        <taxon>Amygdaloideae</taxon>
        <taxon>Amygdaleae</taxon>
        <taxon>Prunus</taxon>
    </lineage>
</organism>
<reference evidence="2 3" key="1">
    <citation type="journal article" date="2022" name="G3 (Bethesda)">
        <title>Whole-genome sequence and methylome profiling of the almond [Prunus dulcis (Mill.) D.A. Webb] cultivar 'Nonpareil'.</title>
        <authorList>
            <person name="D'Amico-Willman K.M."/>
            <person name="Ouma W.Z."/>
            <person name="Meulia T."/>
            <person name="Sideli G.M."/>
            <person name="Gradziel T.M."/>
            <person name="Fresnedo-Ramirez J."/>
        </authorList>
    </citation>
    <scope>NUCLEOTIDE SEQUENCE [LARGE SCALE GENOMIC DNA]</scope>
    <source>
        <strain evidence="2">Clone GOH B32 T37-40</strain>
    </source>
</reference>
<dbReference type="AlphaFoldDB" id="A0AAD5F2C8"/>
<keyword evidence="3" id="KW-1185">Reference proteome</keyword>